<sequence length="628" mass="67554">MIPIQYNFAHSRVFHQDSRVPTGQSSDSRTQAGFYRPSATRQGDVFLFSPSLCSRNSQETTSRSSGSFDGLLYTCSPANDRPVGAKIDSPPLLPGYRSSRSPLFIEAYLAGVEPKSIARSSPGTPFQQLFNSSPTGYWQDDENSISPISRNSTALADSSMELGEEDEGDEMNGGSGKGKIKSLLEYEKSYSVPESPVHGPSTPSSLSSLTDVGSSPSALFSHEPHPSSQTSRGRTSCFSSPAHTDEGAHASFSPLGSPFKPSIALNGFGTSGPSSRRYRRAARGKGPSAPQRSLASEILNQLGQHGGRSRLGASSSAKKSALSPTGPSDTDSDDENYEPSGPKSRKRARSSKAKSIYSSNRGKRQRTSISVSAPASASASTSRSQEQAGAVSGGEDDGAEGAEDANAIRTYPNRTFPLRIPIHDNFALFYRRFPVSSVVDHELAAIRIATVPDGTPNEPRDVFDLYTPRFVKGRGTSKVGLCPICHEPVARGGEGKKLWLSMKFSAFNYHMQYYHGISAPTGRPFSPPTAFRTVSRPNASKHEKTRIMEGKCHRCTKWVPVEGIKDVEAKVREIFWWKHAAGCHQGDTLEGEADVFVEDAVWSAVVQAADGPGVRAGSADGESEDDEQ</sequence>
<feature type="region of interest" description="Disordered" evidence="1">
    <location>
        <begin position="118"/>
        <end position="178"/>
    </location>
</feature>
<protein>
    <submittedName>
        <fullName evidence="2">Uncharacterized protein</fullName>
    </submittedName>
</protein>
<feature type="compositionally biased region" description="Polar residues" evidence="1">
    <location>
        <begin position="118"/>
        <end position="136"/>
    </location>
</feature>
<dbReference type="PANTHER" id="PTHR28125:SF3">
    <property type="entry name" value="TRANSCRIPTION REGULATOR RUA1 C-TERMINAL DOMAIN-CONTAINING PROTEIN"/>
    <property type="match status" value="1"/>
</dbReference>
<dbReference type="Pfam" id="PF14616">
    <property type="entry name" value="Rua1_C"/>
    <property type="match status" value="1"/>
</dbReference>
<organism evidence="2 3">
    <name type="scientific">Dichomitus squalens</name>
    <dbReference type="NCBI Taxonomy" id="114155"/>
    <lineage>
        <taxon>Eukaryota</taxon>
        <taxon>Fungi</taxon>
        <taxon>Dikarya</taxon>
        <taxon>Basidiomycota</taxon>
        <taxon>Agaricomycotina</taxon>
        <taxon>Agaricomycetes</taxon>
        <taxon>Polyporales</taxon>
        <taxon>Polyporaceae</taxon>
        <taxon>Dichomitus</taxon>
    </lineage>
</organism>
<dbReference type="EMBL" id="ML145181">
    <property type="protein sequence ID" value="TBU54783.1"/>
    <property type="molecule type" value="Genomic_DNA"/>
</dbReference>
<feature type="compositionally biased region" description="Low complexity" evidence="1">
    <location>
        <begin position="310"/>
        <end position="329"/>
    </location>
</feature>
<feature type="compositionally biased region" description="Low complexity" evidence="1">
    <location>
        <begin position="368"/>
        <end position="390"/>
    </location>
</feature>
<keyword evidence="3" id="KW-1185">Reference proteome</keyword>
<feature type="compositionally biased region" description="Low complexity" evidence="1">
    <location>
        <begin position="200"/>
        <end position="217"/>
    </location>
</feature>
<dbReference type="OMA" id="IMEGKCH"/>
<evidence type="ECO:0000313" key="2">
    <source>
        <dbReference type="EMBL" id="TBU54783.1"/>
    </source>
</evidence>
<proteinExistence type="predicted"/>
<dbReference type="InterPro" id="IPR028012">
    <property type="entry name" value="Rua1_C"/>
</dbReference>
<dbReference type="Proteomes" id="UP000292082">
    <property type="component" value="Unassembled WGS sequence"/>
</dbReference>
<feature type="compositionally biased region" description="Polar residues" evidence="1">
    <location>
        <begin position="290"/>
        <end position="303"/>
    </location>
</feature>
<feature type="region of interest" description="Disordered" evidence="1">
    <location>
        <begin position="191"/>
        <end position="401"/>
    </location>
</feature>
<dbReference type="PANTHER" id="PTHR28125">
    <property type="entry name" value="MEIOTIC EXPRESSION UP-REGULATED PROTEIN 26"/>
    <property type="match status" value="1"/>
</dbReference>
<accession>A0A4Q9PKT8</accession>
<evidence type="ECO:0000313" key="3">
    <source>
        <dbReference type="Proteomes" id="UP000292082"/>
    </source>
</evidence>
<dbReference type="STRING" id="114155.A0A4Q9PKT8"/>
<feature type="compositionally biased region" description="Polar residues" evidence="1">
    <location>
        <begin position="226"/>
        <end position="242"/>
    </location>
</feature>
<evidence type="ECO:0000256" key="1">
    <source>
        <dbReference type="SAM" id="MobiDB-lite"/>
    </source>
</evidence>
<gene>
    <name evidence="2" type="ORF">BD310DRAFT_961237</name>
</gene>
<feature type="compositionally biased region" description="Basic residues" evidence="1">
    <location>
        <begin position="343"/>
        <end position="352"/>
    </location>
</feature>
<dbReference type="AlphaFoldDB" id="A0A4Q9PKT8"/>
<reference evidence="2 3" key="1">
    <citation type="submission" date="2019-01" db="EMBL/GenBank/DDBJ databases">
        <title>Draft genome sequences of three monokaryotic isolates of the white-rot basidiomycete fungus Dichomitus squalens.</title>
        <authorList>
            <consortium name="DOE Joint Genome Institute"/>
            <person name="Lopez S.C."/>
            <person name="Andreopoulos B."/>
            <person name="Pangilinan J."/>
            <person name="Lipzen A."/>
            <person name="Riley R."/>
            <person name="Ahrendt S."/>
            <person name="Ng V."/>
            <person name="Barry K."/>
            <person name="Daum C."/>
            <person name="Grigoriev I.V."/>
            <person name="Hilden K.S."/>
            <person name="Makela M.R."/>
            <person name="de Vries R.P."/>
        </authorList>
    </citation>
    <scope>NUCLEOTIDE SEQUENCE [LARGE SCALE GENOMIC DNA]</scope>
    <source>
        <strain evidence="2 3">CBS 464.89</strain>
    </source>
</reference>
<feature type="compositionally biased region" description="Polar residues" evidence="1">
    <location>
        <begin position="144"/>
        <end position="156"/>
    </location>
</feature>
<name>A0A4Q9PKT8_9APHY</name>